<comment type="caution">
    <text evidence="3">The sequence shown here is derived from an EMBL/GenBank/DDBJ whole genome shotgun (WGS) entry which is preliminary data.</text>
</comment>
<evidence type="ECO:0000256" key="1">
    <source>
        <dbReference type="SAM" id="Coils"/>
    </source>
</evidence>
<dbReference type="Pfam" id="PF00990">
    <property type="entry name" value="GGDEF"/>
    <property type="match status" value="1"/>
</dbReference>
<feature type="coiled-coil region" evidence="1">
    <location>
        <begin position="110"/>
        <end position="137"/>
    </location>
</feature>
<dbReference type="eggNOG" id="COG2199">
    <property type="taxonomic scope" value="Bacteria"/>
</dbReference>
<keyword evidence="4" id="KW-1185">Reference proteome</keyword>
<dbReference type="SUPFAM" id="SSF55073">
    <property type="entry name" value="Nucleotide cyclase"/>
    <property type="match status" value="1"/>
</dbReference>
<name>B7AN04_9FIRM</name>
<dbReference type="Gene3D" id="3.30.70.270">
    <property type="match status" value="1"/>
</dbReference>
<keyword evidence="1" id="KW-0175">Coiled coil</keyword>
<dbReference type="SUPFAM" id="SSF55785">
    <property type="entry name" value="PYP-like sensor domain (PAS domain)"/>
    <property type="match status" value="1"/>
</dbReference>
<reference evidence="3 4" key="1">
    <citation type="submission" date="2008-11" db="EMBL/GenBank/DDBJ databases">
        <title>Draft genome sequence of Bacteroides pectinophilus (ATCC 43243).</title>
        <authorList>
            <person name="Sudarsanam P."/>
            <person name="Ley R."/>
            <person name="Guruge J."/>
            <person name="Turnbaugh P.J."/>
            <person name="Mahowald M."/>
            <person name="Liep D."/>
            <person name="Gordon J."/>
        </authorList>
    </citation>
    <scope>NUCLEOTIDE SEQUENCE [LARGE SCALE GENOMIC DNA]</scope>
    <source>
        <strain evidence="3 4">ATCC 43243</strain>
    </source>
</reference>
<sequence length="427" mass="49221">MESNYIEKYELIDGWAIINVNFEIVSANESYYRFAGIARNYTITDVIHQVDLDDFIEVANSLKTNASKTMVLRMRRVDNSYRWIMAEIRRGELRGNKTDDADEESAYEYLELKLNDIQALKHQNQNLRQMINEYSHLLSLEGELVYAIDCRLRDVTIYRFIDDEMSVVDTRPLVDIAAEYRAPGIIPDDEKAEFEALCSDIDNGSARFVHKFHVNSSEYSILSSGLIEFKGSTYYLEGKKTRIVGTIKVLEEGISFSKNLLGNDKESRNLTSTGVLKYIKDSITYTPSGEMMLMLLQIDELAKMAAKYGKKAADDTFRLVLDMCRDKVWCRGVAGADDNNIIYIAVRDINVEVNARAFIESLRTMIKWRYMLLNNDKITFSIGVSRYPFNGKDYDKMILKARRALEIANEKGHNRFIIYKEMLHGEI</sequence>
<dbReference type="InterPro" id="IPR035965">
    <property type="entry name" value="PAS-like_dom_sf"/>
</dbReference>
<organism evidence="3 4">
    <name type="scientific">[Bacteroides] pectinophilus ATCC 43243</name>
    <dbReference type="NCBI Taxonomy" id="483218"/>
    <lineage>
        <taxon>Bacteria</taxon>
        <taxon>Bacillati</taxon>
        <taxon>Bacillota</taxon>
        <taxon>Clostridia</taxon>
        <taxon>Eubacteriales</taxon>
    </lineage>
</organism>
<dbReference type="InterPro" id="IPR029787">
    <property type="entry name" value="Nucleotide_cyclase"/>
</dbReference>
<dbReference type="InterPro" id="IPR000014">
    <property type="entry name" value="PAS"/>
</dbReference>
<proteinExistence type="predicted"/>
<dbReference type="EMBL" id="ABVQ01000028">
    <property type="protein sequence ID" value="EEC58892.1"/>
    <property type="molecule type" value="Genomic_DNA"/>
</dbReference>
<feature type="domain" description="GGDEF" evidence="2">
    <location>
        <begin position="289"/>
        <end position="421"/>
    </location>
</feature>
<dbReference type="InterPro" id="IPR043128">
    <property type="entry name" value="Rev_trsase/Diguanyl_cyclase"/>
</dbReference>
<reference evidence="3 4" key="2">
    <citation type="submission" date="2008-11" db="EMBL/GenBank/DDBJ databases">
        <authorList>
            <person name="Fulton L."/>
            <person name="Clifton S."/>
            <person name="Fulton B."/>
            <person name="Xu J."/>
            <person name="Minx P."/>
            <person name="Pepin K.H."/>
            <person name="Johnson M."/>
            <person name="Bhonagiri V."/>
            <person name="Nash W.E."/>
            <person name="Mardis E.R."/>
            <person name="Wilson R.K."/>
        </authorList>
    </citation>
    <scope>NUCLEOTIDE SEQUENCE [LARGE SCALE GENOMIC DNA]</scope>
    <source>
        <strain evidence="3 4">ATCC 43243</strain>
    </source>
</reference>
<dbReference type="Proteomes" id="UP000003136">
    <property type="component" value="Unassembled WGS sequence"/>
</dbReference>
<accession>B7AN04</accession>
<protein>
    <recommendedName>
        <fullName evidence="2">GGDEF domain-containing protein</fullName>
    </recommendedName>
</protein>
<evidence type="ECO:0000313" key="3">
    <source>
        <dbReference type="EMBL" id="EEC58892.1"/>
    </source>
</evidence>
<gene>
    <name evidence="3" type="ORF">BACPEC_00056</name>
</gene>
<dbReference type="HOGENOM" id="CLU_641992_0_0_9"/>
<dbReference type="PROSITE" id="PS50887">
    <property type="entry name" value="GGDEF"/>
    <property type="match status" value="1"/>
</dbReference>
<dbReference type="AlphaFoldDB" id="B7AN04"/>
<dbReference type="InterPro" id="IPR000160">
    <property type="entry name" value="GGDEF_dom"/>
</dbReference>
<evidence type="ECO:0000313" key="4">
    <source>
        <dbReference type="Proteomes" id="UP000003136"/>
    </source>
</evidence>
<evidence type="ECO:0000259" key="2">
    <source>
        <dbReference type="PROSITE" id="PS50887"/>
    </source>
</evidence>
<dbReference type="CDD" id="cd00130">
    <property type="entry name" value="PAS"/>
    <property type="match status" value="1"/>
</dbReference>
<dbReference type="STRING" id="483218.BACPEC_00056"/>